<comment type="caution">
    <text evidence="8">The sequence shown here is derived from an EMBL/GenBank/DDBJ whole genome shotgun (WGS) entry which is preliminary data.</text>
</comment>
<evidence type="ECO:0000256" key="3">
    <source>
        <dbReference type="ARBA" id="ARBA00022692"/>
    </source>
</evidence>
<dbReference type="PROSITE" id="PS50850">
    <property type="entry name" value="MFS"/>
    <property type="match status" value="1"/>
</dbReference>
<evidence type="ECO:0000313" key="8">
    <source>
        <dbReference type="EMBL" id="MBR0654469.1"/>
    </source>
</evidence>
<feature type="transmembrane region" description="Helical" evidence="6">
    <location>
        <begin position="358"/>
        <end position="380"/>
    </location>
</feature>
<reference evidence="8" key="1">
    <citation type="submission" date="2020-01" db="EMBL/GenBank/DDBJ databases">
        <authorList>
            <person name="Rat A."/>
        </authorList>
    </citation>
    <scope>NUCLEOTIDE SEQUENCE</scope>
    <source>
        <strain evidence="8">LMG 28251</strain>
    </source>
</reference>
<feature type="transmembrane region" description="Helical" evidence="6">
    <location>
        <begin position="142"/>
        <end position="162"/>
    </location>
</feature>
<evidence type="ECO:0000259" key="7">
    <source>
        <dbReference type="PROSITE" id="PS50850"/>
    </source>
</evidence>
<keyword evidence="5 6" id="KW-0472">Membrane</keyword>
<dbReference type="GO" id="GO:0016020">
    <property type="term" value="C:membrane"/>
    <property type="evidence" value="ECO:0007669"/>
    <property type="project" value="UniProtKB-SubCell"/>
</dbReference>
<keyword evidence="4 6" id="KW-1133">Transmembrane helix</keyword>
<organism evidence="8 9">
    <name type="scientific">Plastoroseomonas arctica</name>
    <dbReference type="NCBI Taxonomy" id="1509237"/>
    <lineage>
        <taxon>Bacteria</taxon>
        <taxon>Pseudomonadati</taxon>
        <taxon>Pseudomonadota</taxon>
        <taxon>Alphaproteobacteria</taxon>
        <taxon>Acetobacterales</taxon>
        <taxon>Acetobacteraceae</taxon>
        <taxon>Plastoroseomonas</taxon>
    </lineage>
</organism>
<dbReference type="Gene3D" id="1.20.1250.20">
    <property type="entry name" value="MFS general substrate transporter like domains"/>
    <property type="match status" value="1"/>
</dbReference>
<evidence type="ECO:0000313" key="9">
    <source>
        <dbReference type="Proteomes" id="UP001196068"/>
    </source>
</evidence>
<dbReference type="SUPFAM" id="SSF103473">
    <property type="entry name" value="MFS general substrate transporter"/>
    <property type="match status" value="1"/>
</dbReference>
<reference evidence="8" key="2">
    <citation type="journal article" date="2021" name="Syst. Appl. Microbiol.">
        <title>Roseomonas hellenica sp. nov., isolated from roots of wild-growing Alkanna tinctoria.</title>
        <authorList>
            <person name="Rat A."/>
            <person name="Naranjo H.D."/>
            <person name="Lebbe L."/>
            <person name="Cnockaert M."/>
            <person name="Krigas N."/>
            <person name="Grigoriadou K."/>
            <person name="Maloupa E."/>
            <person name="Willems A."/>
        </authorList>
    </citation>
    <scope>NUCLEOTIDE SEQUENCE</scope>
    <source>
        <strain evidence="8">LMG 28251</strain>
    </source>
</reference>
<gene>
    <name evidence="8" type="ORF">GXW79_05180</name>
</gene>
<evidence type="ECO:0000256" key="5">
    <source>
        <dbReference type="ARBA" id="ARBA00023136"/>
    </source>
</evidence>
<keyword evidence="9" id="KW-1185">Reference proteome</keyword>
<dbReference type="PIRSF" id="PIRSF016565">
    <property type="entry name" value="PucC"/>
    <property type="match status" value="1"/>
</dbReference>
<keyword evidence="3 6" id="KW-0812">Transmembrane</keyword>
<feature type="transmembrane region" description="Helical" evidence="6">
    <location>
        <begin position="101"/>
        <end position="130"/>
    </location>
</feature>
<dbReference type="GO" id="GO:0022857">
    <property type="term" value="F:transmembrane transporter activity"/>
    <property type="evidence" value="ECO:0007669"/>
    <property type="project" value="InterPro"/>
</dbReference>
<name>A0AAF1JVL8_9PROT</name>
<dbReference type="InterPro" id="IPR004896">
    <property type="entry name" value="PucC-rel"/>
</dbReference>
<feature type="transmembrane region" description="Helical" evidence="6">
    <location>
        <begin position="295"/>
        <end position="318"/>
    </location>
</feature>
<evidence type="ECO:0000256" key="2">
    <source>
        <dbReference type="ARBA" id="ARBA00008412"/>
    </source>
</evidence>
<feature type="transmembrane region" description="Helical" evidence="6">
    <location>
        <begin position="76"/>
        <end position="95"/>
    </location>
</feature>
<dbReference type="PANTHER" id="PTHR23538:SF1">
    <property type="entry name" value="44.5 KD BACTERIOCHLOROPHYLL SYNTHASE SUBUNIT"/>
    <property type="match status" value="1"/>
</dbReference>
<dbReference type="InterPro" id="IPR020846">
    <property type="entry name" value="MFS_dom"/>
</dbReference>
<comment type="subcellular location">
    <subcellularLocation>
        <location evidence="1">Membrane</location>
        <topology evidence="1">Multi-pass membrane protein</topology>
    </subcellularLocation>
</comment>
<dbReference type="PANTHER" id="PTHR23538">
    <property type="entry name" value="44.5 KD BACTERIOCHLOROPHYLL SYNTHASE SUBUNIT"/>
    <property type="match status" value="1"/>
</dbReference>
<dbReference type="Proteomes" id="UP001196068">
    <property type="component" value="Unassembled WGS sequence"/>
</dbReference>
<evidence type="ECO:0000256" key="1">
    <source>
        <dbReference type="ARBA" id="ARBA00004141"/>
    </source>
</evidence>
<evidence type="ECO:0000256" key="6">
    <source>
        <dbReference type="SAM" id="Phobius"/>
    </source>
</evidence>
<dbReference type="InterPro" id="IPR026036">
    <property type="entry name" value="PucC"/>
</dbReference>
<comment type="similarity">
    <text evidence="2">Belongs to the PucC family.</text>
</comment>
<feature type="transmembrane region" description="Helical" evidence="6">
    <location>
        <begin position="174"/>
        <end position="196"/>
    </location>
</feature>
<dbReference type="InterPro" id="IPR036259">
    <property type="entry name" value="MFS_trans_sf"/>
</dbReference>
<accession>A0AAF1JVL8</accession>
<feature type="transmembrane region" description="Helical" evidence="6">
    <location>
        <begin position="31"/>
        <end position="56"/>
    </location>
</feature>
<dbReference type="Pfam" id="PF03209">
    <property type="entry name" value="PUCC"/>
    <property type="match status" value="1"/>
</dbReference>
<dbReference type="RefSeq" id="WP_211873290.1">
    <property type="nucleotide sequence ID" value="NZ_JAAEDH010000004.1"/>
</dbReference>
<protein>
    <submittedName>
        <fullName evidence="8">BCD family MFS transporter</fullName>
    </submittedName>
</protein>
<feature type="transmembrane region" description="Helical" evidence="6">
    <location>
        <begin position="267"/>
        <end position="283"/>
    </location>
</feature>
<feature type="transmembrane region" description="Helical" evidence="6">
    <location>
        <begin position="324"/>
        <end position="346"/>
    </location>
</feature>
<sequence>MSGGLGWLGIIRLGLVQTALGAVVVLTTSTINRVMVVELALPATLPGLLVGLHYGVQMSRPRMGFGSDVGGRRTPWIIGGIALLGLGGLGAAAAVPVMEGALALGLLLAALAFLAVGLGVGAAGTSLLALLASEVAPARRPAAATIVWVMMIAGFAVTAGVAGKLLDPYSAGRLVAVTGGVSLIAFLLGTLAVWGIEKQRIAPVLDTAAKPAFRDAIGSVWAEADARRFTIFVFVSMLAYSASDLILEPFAGQVFGRSIGESTSLAGVQNSGTLVGMIVVAILGNRFGGLRGWTVGGCIASAVVLFVLALGGAGHVALPLGATYAALGVANGAFAAAAIASMMMLAAQGRSGREGTRIGLWGAAQAVAFGLGGLAGTVIVDLGRWVMGAHAPAYALVFALEGGLFLLSAMLAAGIDARRARDAAPAVLLEGRA</sequence>
<dbReference type="EMBL" id="JAAEDH010000004">
    <property type="protein sequence ID" value="MBR0654469.1"/>
    <property type="molecule type" value="Genomic_DNA"/>
</dbReference>
<feature type="transmembrane region" description="Helical" evidence="6">
    <location>
        <begin position="229"/>
        <end position="247"/>
    </location>
</feature>
<dbReference type="CDD" id="cd06176">
    <property type="entry name" value="MFS_BCD_PucC-like"/>
    <property type="match status" value="1"/>
</dbReference>
<feature type="domain" description="Major facilitator superfamily (MFS) profile" evidence="7">
    <location>
        <begin position="7"/>
        <end position="420"/>
    </location>
</feature>
<evidence type="ECO:0000256" key="4">
    <source>
        <dbReference type="ARBA" id="ARBA00022989"/>
    </source>
</evidence>
<dbReference type="AlphaFoldDB" id="A0AAF1JVL8"/>
<feature type="transmembrane region" description="Helical" evidence="6">
    <location>
        <begin position="392"/>
        <end position="413"/>
    </location>
</feature>
<proteinExistence type="inferred from homology"/>